<dbReference type="EMBL" id="JACEEZ010019773">
    <property type="protein sequence ID" value="KAG0715340.1"/>
    <property type="molecule type" value="Genomic_DNA"/>
</dbReference>
<name>A0A8J4Y5Q3_CHIOP</name>
<gene>
    <name evidence="1" type="ORF">GWK47_012147</name>
</gene>
<evidence type="ECO:0000313" key="2">
    <source>
        <dbReference type="Proteomes" id="UP000770661"/>
    </source>
</evidence>
<reference evidence="1" key="1">
    <citation type="submission" date="2020-07" db="EMBL/GenBank/DDBJ databases">
        <title>The High-quality genome of the commercially important snow crab, Chionoecetes opilio.</title>
        <authorList>
            <person name="Jeong J.-H."/>
            <person name="Ryu S."/>
        </authorList>
    </citation>
    <scope>NUCLEOTIDE SEQUENCE</scope>
    <source>
        <strain evidence="1">MADBK_172401_WGS</strain>
        <tissue evidence="1">Digestive gland</tissue>
    </source>
</reference>
<accession>A0A8J4Y5Q3</accession>
<sequence length="418" mass="45706">MNVRRCATALGDTELLAKLSAGDMIAIEAKYHRNCLRALYNKIRPAALKDEDADRLHGIAFAELVVFMEDMHANEDNAPVFKLSVVANLYKTRLEQLGATVTNRIHTTRLKDRLLSVLPDLRAHSQGRDTLLLFEKDIGPALKKACDHDSDAMHLVGAAQVVRRKKFQTRFTFDGAFHADCQKDSVTPFLLALVNMILDGANIKHQTKLANTSTTTAALTVSQLLVQGQFNSVKHARSVESTSVRHSRERETPLLLYLSLKTHAVTRSRGLIETLFSLGMCVSYDRLLQLTADIANGVCQRFNMEEVVCPPKLRKGLFTTGAVDNIDHNPSSATAKDSFHGTGISLMQHPSLTNGGLDRGVVVIGQDISSAKSVAPLPSVYTSVPPAAMKTKHFTAPAVQRPARPPDLLAAEAGRLCL</sequence>
<dbReference type="Proteomes" id="UP000770661">
    <property type="component" value="Unassembled WGS sequence"/>
</dbReference>
<organism evidence="1 2">
    <name type="scientific">Chionoecetes opilio</name>
    <name type="common">Atlantic snow crab</name>
    <name type="synonym">Cancer opilio</name>
    <dbReference type="NCBI Taxonomy" id="41210"/>
    <lineage>
        <taxon>Eukaryota</taxon>
        <taxon>Metazoa</taxon>
        <taxon>Ecdysozoa</taxon>
        <taxon>Arthropoda</taxon>
        <taxon>Crustacea</taxon>
        <taxon>Multicrustacea</taxon>
        <taxon>Malacostraca</taxon>
        <taxon>Eumalacostraca</taxon>
        <taxon>Eucarida</taxon>
        <taxon>Decapoda</taxon>
        <taxon>Pleocyemata</taxon>
        <taxon>Brachyura</taxon>
        <taxon>Eubrachyura</taxon>
        <taxon>Majoidea</taxon>
        <taxon>Majidae</taxon>
        <taxon>Chionoecetes</taxon>
    </lineage>
</organism>
<evidence type="ECO:0000313" key="1">
    <source>
        <dbReference type="EMBL" id="KAG0715340.1"/>
    </source>
</evidence>
<comment type="caution">
    <text evidence="1">The sequence shown here is derived from an EMBL/GenBank/DDBJ whole genome shotgun (WGS) entry which is preliminary data.</text>
</comment>
<keyword evidence="2" id="KW-1185">Reference proteome</keyword>
<dbReference type="PANTHER" id="PTHR47018">
    <property type="entry name" value="CXC DOMAIN-CONTAINING PROTEIN-RELATED"/>
    <property type="match status" value="1"/>
</dbReference>
<proteinExistence type="predicted"/>
<dbReference type="OrthoDB" id="6152410at2759"/>
<protein>
    <submittedName>
        <fullName evidence="1">Uncharacterized protein</fullName>
    </submittedName>
</protein>
<dbReference type="AlphaFoldDB" id="A0A8J4Y5Q3"/>